<dbReference type="PROSITE" id="PS50887">
    <property type="entry name" value="GGDEF"/>
    <property type="match status" value="1"/>
</dbReference>
<protein>
    <submittedName>
        <fullName evidence="3">Bacteriophytochrome cph2</fullName>
    </submittedName>
</protein>
<evidence type="ECO:0000259" key="2">
    <source>
        <dbReference type="PROSITE" id="PS50887"/>
    </source>
</evidence>
<dbReference type="Pfam" id="PF00990">
    <property type="entry name" value="GGDEF"/>
    <property type="match status" value="1"/>
</dbReference>
<dbReference type="EMBL" id="CXPG01000020">
    <property type="protein sequence ID" value="CTQ33709.1"/>
    <property type="molecule type" value="Genomic_DNA"/>
</dbReference>
<name>A0A0M6XRF7_9RHOB</name>
<dbReference type="InterPro" id="IPR000160">
    <property type="entry name" value="GGDEF_dom"/>
</dbReference>
<dbReference type="GO" id="GO:0071111">
    <property type="term" value="F:cyclic-guanylate-specific phosphodiesterase activity"/>
    <property type="evidence" value="ECO:0007669"/>
    <property type="project" value="InterPro"/>
</dbReference>
<reference evidence="3 4" key="1">
    <citation type="submission" date="2015-07" db="EMBL/GenBank/DDBJ databases">
        <authorList>
            <person name="Noorani M."/>
        </authorList>
    </citation>
    <scope>NUCLEOTIDE SEQUENCE [LARGE SCALE GENOMIC DNA]</scope>
    <source>
        <strain evidence="3 4">CECT 5088</strain>
    </source>
</reference>
<proteinExistence type="predicted"/>
<dbReference type="RefSeq" id="WP_055683088.1">
    <property type="nucleotide sequence ID" value="NZ_FOOS01000002.1"/>
</dbReference>
<dbReference type="InterPro" id="IPR001633">
    <property type="entry name" value="EAL_dom"/>
</dbReference>
<dbReference type="InterPro" id="IPR029787">
    <property type="entry name" value="Nucleotide_cyclase"/>
</dbReference>
<dbReference type="PANTHER" id="PTHR33121">
    <property type="entry name" value="CYCLIC DI-GMP PHOSPHODIESTERASE PDEF"/>
    <property type="match status" value="1"/>
</dbReference>
<accession>A0A0M6XRF7</accession>
<dbReference type="InterPro" id="IPR050706">
    <property type="entry name" value="Cyclic-di-GMP_PDE-like"/>
</dbReference>
<keyword evidence="4" id="KW-1185">Reference proteome</keyword>
<dbReference type="SUPFAM" id="SSF141868">
    <property type="entry name" value="EAL domain-like"/>
    <property type="match status" value="1"/>
</dbReference>
<evidence type="ECO:0000259" key="1">
    <source>
        <dbReference type="PROSITE" id="PS50883"/>
    </source>
</evidence>
<sequence length="441" mass="46760">MDPVIAFTLAVGSAALAAGALGWLAGRRSRWTPVPPPAPLPFPAGIPRPQAPTLALFDLDDLKGVNTGNDFDTGDRLLNAVGDTLRRALPTGAGLERLESGRFLAWMPDMTLDLATEAAERLRNLASQTVVEAPSGLVWRSLSAGVISTMPGESRARAILRADVALTQAKGLGGGRTEAERDLPMPSLTPPREVIETAIATRALEYHVQPIFDLRTNTAAGVEALLRWNRPDGSIMGPGGFMDTLDRIPEAGAELFPDLAVEAATAFVTGPAPIYATFNITGAVLDGAGMPAGRWLDEVTERLPPENLVLEIVESAVIVCPARAEKLLEQMRARGIRIALDDFGSGLSNLERLRRYPVDILKIDRAFVEGLGGAGREEAVLASLVALTSGLDIAMVVEGVETAEQVRTCRDLGIGFAQGFYLGRPAPATEWAARIAGGHSI</sequence>
<dbReference type="SMART" id="SM00052">
    <property type="entry name" value="EAL"/>
    <property type="match status" value="1"/>
</dbReference>
<feature type="domain" description="EAL" evidence="1">
    <location>
        <begin position="188"/>
        <end position="439"/>
    </location>
</feature>
<dbReference type="InterPro" id="IPR035919">
    <property type="entry name" value="EAL_sf"/>
</dbReference>
<dbReference type="PROSITE" id="PS50883">
    <property type="entry name" value="EAL"/>
    <property type="match status" value="1"/>
</dbReference>
<dbReference type="Proteomes" id="UP000048908">
    <property type="component" value="Unassembled WGS sequence"/>
</dbReference>
<dbReference type="InterPro" id="IPR043128">
    <property type="entry name" value="Rev_trsase/Diguanyl_cyclase"/>
</dbReference>
<dbReference type="PANTHER" id="PTHR33121:SF70">
    <property type="entry name" value="SIGNALING PROTEIN YKOW"/>
    <property type="match status" value="1"/>
</dbReference>
<dbReference type="STRING" id="282197.SAMN04488517_102542"/>
<evidence type="ECO:0000313" key="4">
    <source>
        <dbReference type="Proteomes" id="UP000048908"/>
    </source>
</evidence>
<feature type="domain" description="GGDEF" evidence="2">
    <location>
        <begin position="50"/>
        <end position="182"/>
    </location>
</feature>
<organism evidence="3 4">
    <name type="scientific">Jannaschia rubra</name>
    <dbReference type="NCBI Taxonomy" id="282197"/>
    <lineage>
        <taxon>Bacteria</taxon>
        <taxon>Pseudomonadati</taxon>
        <taxon>Pseudomonadota</taxon>
        <taxon>Alphaproteobacteria</taxon>
        <taxon>Rhodobacterales</taxon>
        <taxon>Roseobacteraceae</taxon>
        <taxon>Jannaschia</taxon>
    </lineage>
</organism>
<dbReference type="AlphaFoldDB" id="A0A0M6XRF7"/>
<gene>
    <name evidence="3" type="primary">cph2_1</name>
    <name evidence="3" type="ORF">JAN5088_02494</name>
</gene>
<dbReference type="CDD" id="cd01948">
    <property type="entry name" value="EAL"/>
    <property type="match status" value="1"/>
</dbReference>
<evidence type="ECO:0000313" key="3">
    <source>
        <dbReference type="EMBL" id="CTQ33709.1"/>
    </source>
</evidence>
<dbReference type="Pfam" id="PF00563">
    <property type="entry name" value="EAL"/>
    <property type="match status" value="1"/>
</dbReference>
<dbReference type="SUPFAM" id="SSF55073">
    <property type="entry name" value="Nucleotide cyclase"/>
    <property type="match status" value="1"/>
</dbReference>
<dbReference type="Gene3D" id="3.30.70.270">
    <property type="match status" value="1"/>
</dbReference>
<dbReference type="SMART" id="SM00267">
    <property type="entry name" value="GGDEF"/>
    <property type="match status" value="1"/>
</dbReference>
<dbReference type="Gene3D" id="3.20.20.450">
    <property type="entry name" value="EAL domain"/>
    <property type="match status" value="1"/>
</dbReference>